<sequence length="126" mass="15347">MDYDILLKNYFHLEKNFVNLGIENKHLNQRNENLILELKLNKEELLKIANDKKNKTKIVNDFIINLEFINDFNEKLLKRKLKKYEESIDKLTDEYSELHYLYNRLLDDVKNDKSRSKSYYSDNKQI</sequence>
<gene>
    <name evidence="2" type="ORF">GLOINDRAFT_21776</name>
</gene>
<feature type="coiled-coil region" evidence="1">
    <location>
        <begin position="24"/>
        <end position="101"/>
    </location>
</feature>
<organism evidence="2">
    <name type="scientific">Rhizophagus irregularis (strain DAOM 181602 / DAOM 197198 / MUCL 43194)</name>
    <name type="common">Arbuscular mycorrhizal fungus</name>
    <name type="synonym">Glomus intraradices</name>
    <dbReference type="NCBI Taxonomy" id="747089"/>
    <lineage>
        <taxon>Eukaryota</taxon>
        <taxon>Fungi</taxon>
        <taxon>Fungi incertae sedis</taxon>
        <taxon>Mucoromycota</taxon>
        <taxon>Glomeromycotina</taxon>
        <taxon>Glomeromycetes</taxon>
        <taxon>Glomerales</taxon>
        <taxon>Glomeraceae</taxon>
        <taxon>Rhizophagus</taxon>
    </lineage>
</organism>
<accession>U9UPB7</accession>
<reference evidence="2" key="1">
    <citation type="submission" date="2013-07" db="EMBL/GenBank/DDBJ databases">
        <title>The genome of an arbuscular mycorrhizal fungus provides insights into the evolution of the oldest plant symbiosis.</title>
        <authorList>
            <consortium name="DOE Joint Genome Institute"/>
            <person name="Tisserant E."/>
            <person name="Malbreil M."/>
            <person name="Kuo A."/>
            <person name="Kohler A."/>
            <person name="Symeonidi A."/>
            <person name="Balestrini R."/>
            <person name="Charron P."/>
            <person name="Duensing N."/>
            <person name="Frei-dit-Frey N."/>
            <person name="Gianinazzi-Pearson V."/>
            <person name="Gilbert B."/>
            <person name="Handa Y."/>
            <person name="Hijri M."/>
            <person name="Kaul R."/>
            <person name="Kawaguchi M."/>
            <person name="Krajinski F."/>
            <person name="Lammers P."/>
            <person name="Lapierre D."/>
            <person name="Masclaux F.G."/>
            <person name="Murat C."/>
            <person name="Morin E."/>
            <person name="Ndikumana S."/>
            <person name="Pagni M."/>
            <person name="Petitpierre D."/>
            <person name="Requena N."/>
            <person name="Rosikiewicz P."/>
            <person name="Riley R."/>
            <person name="Saito K."/>
            <person name="San Clemente H."/>
            <person name="Shapiro H."/>
            <person name="van Tuinen D."/>
            <person name="Becard G."/>
            <person name="Bonfante P."/>
            <person name="Paszkowski U."/>
            <person name="Shachar-Hill Y."/>
            <person name="Young J.P."/>
            <person name="Sanders I.R."/>
            <person name="Henrissat B."/>
            <person name="Rensing S.A."/>
            <person name="Grigoriev I.V."/>
            <person name="Corradi N."/>
            <person name="Roux C."/>
            <person name="Martin F."/>
        </authorList>
    </citation>
    <scope>NUCLEOTIDE SEQUENCE</scope>
    <source>
        <strain evidence="2">DAOM 197198</strain>
    </source>
</reference>
<dbReference type="HOGENOM" id="CLU_1982722_0_0_1"/>
<proteinExistence type="predicted"/>
<name>U9UPB7_RHIID</name>
<dbReference type="EMBL" id="KI280169">
    <property type="protein sequence ID" value="ESA17451.1"/>
    <property type="molecule type" value="Genomic_DNA"/>
</dbReference>
<keyword evidence="1" id="KW-0175">Coiled coil</keyword>
<protein>
    <submittedName>
        <fullName evidence="2">Uncharacterized protein</fullName>
    </submittedName>
</protein>
<dbReference type="AlphaFoldDB" id="U9UPB7"/>
<evidence type="ECO:0000313" key="2">
    <source>
        <dbReference type="EMBL" id="ESA17451.1"/>
    </source>
</evidence>
<evidence type="ECO:0000256" key="1">
    <source>
        <dbReference type="SAM" id="Coils"/>
    </source>
</evidence>